<dbReference type="Gene3D" id="3.30.470.10">
    <property type="match status" value="1"/>
</dbReference>
<dbReference type="FunFam" id="3.20.10.10:FF:000002">
    <property type="entry name" value="D-alanine aminotransferase"/>
    <property type="match status" value="1"/>
</dbReference>
<dbReference type="PANTHER" id="PTHR42743">
    <property type="entry name" value="AMINO-ACID AMINOTRANSFERASE"/>
    <property type="match status" value="1"/>
</dbReference>
<sequence length="340" mass="38023">MAVRAGICIGPDRCRSGRADAVKKEKAVAEVLDADSYLQRMLNTARPGMGRVHAFYDHRVGAVCRDPRLMLMPWDDHLVHRGDGVFESMKFIGRRLYQVEPHLERLKRSCKAIHLQPPCSWDEIRDSIVDVARAGGRDDGMVRVLLGRGPGGFGIDPDECPGASLYVVAYDIHRKPEAVYEKGVTAFKTSIPAKQPYLATIKSIDYLPNVLMKREAVEKGYDFPICFDDRGFLAEGATENVCIVDQQGRLHIPEFTNALAGTTLMRAIDLIKDEVDLIFRGIRESEIREAKEVFIVGTTTDALSVVRYEGKPIHNVKPGAVSKRIRQLLQQDLRENGLPL</sequence>
<dbReference type="GO" id="GO:0008652">
    <property type="term" value="P:amino acid biosynthetic process"/>
    <property type="evidence" value="ECO:0007669"/>
    <property type="project" value="UniProtKB-ARBA"/>
</dbReference>
<dbReference type="SUPFAM" id="SSF56752">
    <property type="entry name" value="D-aminoacid aminotransferase-like PLP-dependent enzymes"/>
    <property type="match status" value="1"/>
</dbReference>
<gene>
    <name evidence="4" type="ORF">SAMN02745704_00870</name>
</gene>
<dbReference type="InterPro" id="IPR043132">
    <property type="entry name" value="BCAT-like_C"/>
</dbReference>
<dbReference type="InterPro" id="IPR001544">
    <property type="entry name" value="Aminotrans_IV"/>
</dbReference>
<dbReference type="AlphaFoldDB" id="A0A1T4WIN7"/>
<dbReference type="Proteomes" id="UP000190027">
    <property type="component" value="Unassembled WGS sequence"/>
</dbReference>
<dbReference type="STRING" id="1121449.SAMN02745704_00870"/>
<keyword evidence="4" id="KW-0808">Transferase</keyword>
<accession>A0A1T4WIN7</accession>
<dbReference type="InterPro" id="IPR043131">
    <property type="entry name" value="BCAT-like_N"/>
</dbReference>
<dbReference type="CDD" id="cd00449">
    <property type="entry name" value="PLPDE_IV"/>
    <property type="match status" value="1"/>
</dbReference>
<comment type="similarity">
    <text evidence="2">Belongs to the class-IV pyridoxal-phosphate-dependent aminotransferase family.</text>
</comment>
<evidence type="ECO:0000256" key="1">
    <source>
        <dbReference type="ARBA" id="ARBA00001933"/>
    </source>
</evidence>
<evidence type="ECO:0000313" key="4">
    <source>
        <dbReference type="EMBL" id="SKA76755.1"/>
    </source>
</evidence>
<evidence type="ECO:0000256" key="3">
    <source>
        <dbReference type="ARBA" id="ARBA00022898"/>
    </source>
</evidence>
<proteinExistence type="inferred from homology"/>
<dbReference type="InterPro" id="IPR050571">
    <property type="entry name" value="Class-IV_PLP-Dep_Aminotrnsfr"/>
</dbReference>
<dbReference type="InterPro" id="IPR036038">
    <property type="entry name" value="Aminotransferase-like"/>
</dbReference>
<comment type="cofactor">
    <cofactor evidence="1">
        <name>pyridoxal 5'-phosphate</name>
        <dbReference type="ChEBI" id="CHEBI:597326"/>
    </cofactor>
</comment>
<reference evidence="4 5" key="1">
    <citation type="submission" date="2017-02" db="EMBL/GenBank/DDBJ databases">
        <authorList>
            <person name="Peterson S.W."/>
        </authorList>
    </citation>
    <scope>NUCLEOTIDE SEQUENCE [LARGE SCALE GENOMIC DNA]</scope>
    <source>
        <strain evidence="4 5">DSM 16080</strain>
    </source>
</reference>
<evidence type="ECO:0000313" key="5">
    <source>
        <dbReference type="Proteomes" id="UP000190027"/>
    </source>
</evidence>
<dbReference type="PANTHER" id="PTHR42743:SF22">
    <property type="entry name" value="D-AMINO-ACID TRANSAMINASE, CHLOROPLASTIC"/>
    <property type="match status" value="1"/>
</dbReference>
<dbReference type="EMBL" id="FUYC01000003">
    <property type="protein sequence ID" value="SKA76755.1"/>
    <property type="molecule type" value="Genomic_DNA"/>
</dbReference>
<keyword evidence="5" id="KW-1185">Reference proteome</keyword>
<dbReference type="GO" id="GO:0008483">
    <property type="term" value="F:transaminase activity"/>
    <property type="evidence" value="ECO:0007669"/>
    <property type="project" value="UniProtKB-KW"/>
</dbReference>
<organism evidence="4 5">
    <name type="scientific">Paucidesulfovibrio gracilis DSM 16080</name>
    <dbReference type="NCBI Taxonomy" id="1121449"/>
    <lineage>
        <taxon>Bacteria</taxon>
        <taxon>Pseudomonadati</taxon>
        <taxon>Thermodesulfobacteriota</taxon>
        <taxon>Desulfovibrionia</taxon>
        <taxon>Desulfovibrionales</taxon>
        <taxon>Desulfovibrionaceae</taxon>
        <taxon>Paucidesulfovibrio</taxon>
    </lineage>
</organism>
<name>A0A1T4WIN7_9BACT</name>
<keyword evidence="3" id="KW-0663">Pyridoxal phosphate</keyword>
<dbReference type="GO" id="GO:0046394">
    <property type="term" value="P:carboxylic acid biosynthetic process"/>
    <property type="evidence" value="ECO:0007669"/>
    <property type="project" value="UniProtKB-ARBA"/>
</dbReference>
<dbReference type="Gene3D" id="3.20.10.10">
    <property type="entry name" value="D-amino Acid Aminotransferase, subunit A, domain 2"/>
    <property type="match status" value="1"/>
</dbReference>
<protein>
    <submittedName>
        <fullName evidence="4">Branched-chain amino acid aminotransferase</fullName>
    </submittedName>
</protein>
<dbReference type="Pfam" id="PF01063">
    <property type="entry name" value="Aminotran_4"/>
    <property type="match status" value="1"/>
</dbReference>
<keyword evidence="4" id="KW-0032">Aminotransferase</keyword>
<evidence type="ECO:0000256" key="2">
    <source>
        <dbReference type="ARBA" id="ARBA00009320"/>
    </source>
</evidence>